<keyword evidence="3" id="KW-1185">Reference proteome</keyword>
<evidence type="ECO:0000313" key="2">
    <source>
        <dbReference type="EMBL" id="MFH4981648.1"/>
    </source>
</evidence>
<dbReference type="AlphaFoldDB" id="A0ABD6EP57"/>
<name>A0ABD6EP57_9BILA</name>
<evidence type="ECO:0000313" key="3">
    <source>
        <dbReference type="Proteomes" id="UP001608902"/>
    </source>
</evidence>
<proteinExistence type="predicted"/>
<feature type="transmembrane region" description="Helical" evidence="1">
    <location>
        <begin position="211"/>
        <end position="230"/>
    </location>
</feature>
<dbReference type="Proteomes" id="UP001608902">
    <property type="component" value="Unassembled WGS sequence"/>
</dbReference>
<keyword evidence="1" id="KW-0472">Membrane</keyword>
<sequence length="254" mass="29179">MATTAGKRTRQVSALLVDRIRIFEDNPTTVTAESQRAAVRTVTPSYKTGSENVSHELKMSSTTNLPEAVGDYKVKETQDHFKLQIIDPKVNSNSNIPASSRSMPSIPRRLTDFPSEHTKRSFLKLEPLEQRRIRSSETRPITTSAYLTESVDRHRNLEASRLRDYLRTREGEASKPWNKPSWPGPKVDSRNDESLRELEEIKKKIEALQKVSYLFLRVYVACRFFFLFVLSDLHFPIFTNTPLYLAITTPTLSF</sequence>
<gene>
    <name evidence="2" type="ORF">AB6A40_008357</name>
</gene>
<reference evidence="2 3" key="1">
    <citation type="submission" date="2024-08" db="EMBL/GenBank/DDBJ databases">
        <title>Gnathostoma spinigerum genome.</title>
        <authorList>
            <person name="Gonzalez-Bertolin B."/>
            <person name="Monzon S."/>
            <person name="Zaballos A."/>
            <person name="Jimenez P."/>
            <person name="Dekumyoy P."/>
            <person name="Varona S."/>
            <person name="Cuesta I."/>
            <person name="Sumanam S."/>
            <person name="Adisakwattana P."/>
            <person name="Gasser R.B."/>
            <person name="Hernandez-Gonzalez A."/>
            <person name="Young N.D."/>
            <person name="Perteguer M.J."/>
        </authorList>
    </citation>
    <scope>NUCLEOTIDE SEQUENCE [LARGE SCALE GENOMIC DNA]</scope>
    <source>
        <strain evidence="2">AL3</strain>
        <tissue evidence="2">Liver</tissue>
    </source>
</reference>
<dbReference type="EMBL" id="JBGFUD010007619">
    <property type="protein sequence ID" value="MFH4981648.1"/>
    <property type="molecule type" value="Genomic_DNA"/>
</dbReference>
<keyword evidence="1" id="KW-1133">Transmembrane helix</keyword>
<protein>
    <submittedName>
        <fullName evidence="2">Uncharacterized protein</fullName>
    </submittedName>
</protein>
<comment type="caution">
    <text evidence="2">The sequence shown here is derived from an EMBL/GenBank/DDBJ whole genome shotgun (WGS) entry which is preliminary data.</text>
</comment>
<keyword evidence="1" id="KW-0812">Transmembrane</keyword>
<evidence type="ECO:0000256" key="1">
    <source>
        <dbReference type="SAM" id="Phobius"/>
    </source>
</evidence>
<organism evidence="2 3">
    <name type="scientific">Gnathostoma spinigerum</name>
    <dbReference type="NCBI Taxonomy" id="75299"/>
    <lineage>
        <taxon>Eukaryota</taxon>
        <taxon>Metazoa</taxon>
        <taxon>Ecdysozoa</taxon>
        <taxon>Nematoda</taxon>
        <taxon>Chromadorea</taxon>
        <taxon>Rhabditida</taxon>
        <taxon>Spirurina</taxon>
        <taxon>Gnathostomatomorpha</taxon>
        <taxon>Gnathostomatoidea</taxon>
        <taxon>Gnathostomatidae</taxon>
        <taxon>Gnathostoma</taxon>
    </lineage>
</organism>
<accession>A0ABD6EP57</accession>